<feature type="signal peptide" evidence="1">
    <location>
        <begin position="1"/>
        <end position="21"/>
    </location>
</feature>
<dbReference type="EMBL" id="JACHHZ010000006">
    <property type="protein sequence ID" value="MBB6096099.1"/>
    <property type="molecule type" value="Genomic_DNA"/>
</dbReference>
<dbReference type="RefSeq" id="WP_184335471.1">
    <property type="nucleotide sequence ID" value="NZ_JACHHZ010000006.1"/>
</dbReference>
<dbReference type="Pfam" id="PF11949">
    <property type="entry name" value="DUF3466"/>
    <property type="match status" value="1"/>
</dbReference>
<evidence type="ECO:0000256" key="1">
    <source>
        <dbReference type="SAM" id="SignalP"/>
    </source>
</evidence>
<dbReference type="Proteomes" id="UP000588068">
    <property type="component" value="Unassembled WGS sequence"/>
</dbReference>
<organism evidence="2 3">
    <name type="scientific">Povalibacter uvarum</name>
    <dbReference type="NCBI Taxonomy" id="732238"/>
    <lineage>
        <taxon>Bacteria</taxon>
        <taxon>Pseudomonadati</taxon>
        <taxon>Pseudomonadota</taxon>
        <taxon>Gammaproteobacteria</taxon>
        <taxon>Steroidobacterales</taxon>
        <taxon>Steroidobacteraceae</taxon>
        <taxon>Povalibacter</taxon>
    </lineage>
</organism>
<keyword evidence="1" id="KW-0732">Signal</keyword>
<comment type="caution">
    <text evidence="2">The sequence shown here is derived from an EMBL/GenBank/DDBJ whole genome shotgun (WGS) entry which is preliminary data.</text>
</comment>
<keyword evidence="3" id="KW-1185">Reference proteome</keyword>
<sequence>MRLSRSLPIAVSILCASSAHAALNWQFVVDSAQITDLNVPTSYDSIAKDINSNGDIVGRSYNASGLYGFFFSAANNSSYNITSGLSGGMALGVNDAGIVVGSFVDINAGALDKPFVWSWGSNAAEMLGNPAAPLTYKWDTIALAINNQQKIVGSSNRRDDLNLPPPPNTQGDCYETLAVKWSSPNAAPAMVYCPNDGPETPEVYGKEINDAGSVIGHDGKSNNFASRMFMWKQPTQQLLAVPLPANTAQTTYTYGIVEGLTESHRVVGTAFTNTLPRAFIWNGTSTYAQDIGTFAGGSYSSARDINEDQIVVGQAQAIRKLLPNSPGFAYDAAFIWHPHFGFRALPALSMNGLVPRSCTATAVNDRKSSSGLVQVAGHCAGSDGRNRAVRWDVIVRKQPVDFPISP</sequence>
<feature type="chain" id="PRO_5032660829" evidence="1">
    <location>
        <begin position="22"/>
        <end position="406"/>
    </location>
</feature>
<accession>A0A841HV15</accession>
<gene>
    <name evidence="2" type="ORF">HNQ60_004990</name>
</gene>
<dbReference type="AlphaFoldDB" id="A0A841HV15"/>
<reference evidence="2 3" key="1">
    <citation type="submission" date="2020-08" db="EMBL/GenBank/DDBJ databases">
        <title>Genomic Encyclopedia of Type Strains, Phase IV (KMG-IV): sequencing the most valuable type-strain genomes for metagenomic binning, comparative biology and taxonomic classification.</title>
        <authorList>
            <person name="Goeker M."/>
        </authorList>
    </citation>
    <scope>NUCLEOTIDE SEQUENCE [LARGE SCALE GENOMIC DNA]</scope>
    <source>
        <strain evidence="2 3">DSM 26723</strain>
    </source>
</reference>
<proteinExistence type="predicted"/>
<dbReference type="InterPro" id="IPR022562">
    <property type="entry name" value="DUF3466"/>
</dbReference>
<protein>
    <submittedName>
        <fullName evidence="2">Putative membrane protein</fullName>
    </submittedName>
</protein>
<name>A0A841HV15_9GAMM</name>
<evidence type="ECO:0000313" key="2">
    <source>
        <dbReference type="EMBL" id="MBB6096099.1"/>
    </source>
</evidence>
<evidence type="ECO:0000313" key="3">
    <source>
        <dbReference type="Proteomes" id="UP000588068"/>
    </source>
</evidence>